<gene>
    <name evidence="2" type="ORF">OLMES_2097</name>
</gene>
<dbReference type="GO" id="GO:0016757">
    <property type="term" value="F:glycosyltransferase activity"/>
    <property type="evidence" value="ECO:0007669"/>
    <property type="project" value="TreeGrafter"/>
</dbReference>
<dbReference type="InterPro" id="IPR028098">
    <property type="entry name" value="Glyco_trans_4-like_N"/>
</dbReference>
<evidence type="ECO:0000313" key="2">
    <source>
        <dbReference type="EMBL" id="ARU56170.1"/>
    </source>
</evidence>
<dbReference type="SUPFAM" id="SSF53756">
    <property type="entry name" value="UDP-Glycosyltransferase/glycogen phosphorylase"/>
    <property type="match status" value="1"/>
</dbReference>
<evidence type="ECO:0000259" key="1">
    <source>
        <dbReference type="Pfam" id="PF13439"/>
    </source>
</evidence>
<dbReference type="NCBIfam" id="TIGR03087">
    <property type="entry name" value="stp1"/>
    <property type="match status" value="1"/>
</dbReference>
<feature type="domain" description="Glycosyltransferase subfamily 4-like N-terminal" evidence="1">
    <location>
        <begin position="23"/>
        <end position="208"/>
    </location>
</feature>
<sequence length="396" mass="44848">MNILYVCHRFPFPPKRGGKIRPFNMIKHLSAHGHRVWVASLARNQEEYDECHGIEEFCEDYFIAKITESHQWLKMILNLPIPTPSSMGYFHSRELKQKIDEWLAKNNIDLIFVHCSSVAQYVEDITHIPKILDFGDMDSEKWLSYRAFKPFPLSWGYWWEGTKMARAERKLAAKFDLSTCTTKAELDTLNGLGSARATNWFPNGVDADYFKPDGEPYVPNSISFIGRMDYFPNQECMISFCHNTLPLIKQQVPDVQLFIVGAEPSEEIKKLGEIQGVTVTGSVPDVRPFILRTAAMVAPLNIARGTQNKILEAMAMGVPVVCSSLASGGIDAVANEHFLVADTPEEYAANLVKLMQDTNERSRLAESGRQRVLDNHNWPASMEKMRSIVETTAQSK</sequence>
<dbReference type="AlphaFoldDB" id="A0A1Y0I7G3"/>
<dbReference type="InterPro" id="IPR017521">
    <property type="entry name" value="Sugar_tfrase_PEP-CTERM_Stp1"/>
</dbReference>
<accession>A0A1Y0I7G3</accession>
<name>A0A1Y0I7G3_9GAMM</name>
<dbReference type="Gene3D" id="3.40.50.2000">
    <property type="entry name" value="Glycogen Phosphorylase B"/>
    <property type="match status" value="2"/>
</dbReference>
<protein>
    <submittedName>
        <fullName evidence="2">Glycosyltransferase</fullName>
    </submittedName>
</protein>
<dbReference type="RefSeq" id="WP_087461192.1">
    <property type="nucleotide sequence ID" value="NZ_CP021425.1"/>
</dbReference>
<reference evidence="2 3" key="1">
    <citation type="submission" date="2017-05" db="EMBL/GenBank/DDBJ databases">
        <title>Genomic insights into alkan degradation activity of Oleiphilus messinensis.</title>
        <authorList>
            <person name="Kozyavkin S.A."/>
            <person name="Slesarev A.I."/>
            <person name="Golyshin P.N."/>
            <person name="Korzhenkov A."/>
            <person name="Golyshina O.N."/>
            <person name="Toshchakov S.V."/>
        </authorList>
    </citation>
    <scope>NUCLEOTIDE SEQUENCE [LARGE SCALE GENOMIC DNA]</scope>
    <source>
        <strain evidence="2 3">ME102</strain>
    </source>
</reference>
<proteinExistence type="predicted"/>
<keyword evidence="2" id="KW-0808">Transferase</keyword>
<evidence type="ECO:0000313" key="3">
    <source>
        <dbReference type="Proteomes" id="UP000196027"/>
    </source>
</evidence>
<keyword evidence="3" id="KW-1185">Reference proteome</keyword>
<organism evidence="2 3">
    <name type="scientific">Oleiphilus messinensis</name>
    <dbReference type="NCBI Taxonomy" id="141451"/>
    <lineage>
        <taxon>Bacteria</taxon>
        <taxon>Pseudomonadati</taxon>
        <taxon>Pseudomonadota</taxon>
        <taxon>Gammaproteobacteria</taxon>
        <taxon>Oceanospirillales</taxon>
        <taxon>Oleiphilaceae</taxon>
        <taxon>Oleiphilus</taxon>
    </lineage>
</organism>
<dbReference type="PANTHER" id="PTHR12526:SF600">
    <property type="entry name" value="GLYCOSYL TRANSFERASE GROUP 1"/>
    <property type="match status" value="1"/>
</dbReference>
<dbReference type="Pfam" id="PF13692">
    <property type="entry name" value="Glyco_trans_1_4"/>
    <property type="match status" value="1"/>
</dbReference>
<dbReference type="KEGG" id="ome:OLMES_2097"/>
<dbReference type="OrthoDB" id="9807209at2"/>
<dbReference type="PANTHER" id="PTHR12526">
    <property type="entry name" value="GLYCOSYLTRANSFERASE"/>
    <property type="match status" value="1"/>
</dbReference>
<dbReference type="Pfam" id="PF13439">
    <property type="entry name" value="Glyco_transf_4"/>
    <property type="match status" value="1"/>
</dbReference>
<dbReference type="CDD" id="cd03801">
    <property type="entry name" value="GT4_PimA-like"/>
    <property type="match status" value="1"/>
</dbReference>
<dbReference type="Proteomes" id="UP000196027">
    <property type="component" value="Chromosome"/>
</dbReference>
<dbReference type="EMBL" id="CP021425">
    <property type="protein sequence ID" value="ARU56170.1"/>
    <property type="molecule type" value="Genomic_DNA"/>
</dbReference>